<evidence type="ECO:0000313" key="2">
    <source>
        <dbReference type="EMBL" id="TQD96896.1"/>
    </source>
</evidence>
<sequence length="57" mass="6651">MLREEMMTQADRDTMKKPPVEMSSKSKYFWTSKKEDVVRMRRTRNEGTNGGGSSYIS</sequence>
<reference evidence="2 3" key="1">
    <citation type="journal article" date="2019" name="G3 (Bethesda)">
        <title>Sequencing of a Wild Apple (Malus baccata) Genome Unravels the Differences Between Cultivated and Wild Apple Species Regarding Disease Resistance and Cold Tolerance.</title>
        <authorList>
            <person name="Chen X."/>
        </authorList>
    </citation>
    <scope>NUCLEOTIDE SEQUENCE [LARGE SCALE GENOMIC DNA]</scope>
    <source>
        <strain evidence="3">cv. Shandingzi</strain>
        <tissue evidence="2">Leaves</tissue>
    </source>
</reference>
<evidence type="ECO:0000313" key="3">
    <source>
        <dbReference type="Proteomes" id="UP000315295"/>
    </source>
</evidence>
<evidence type="ECO:0000256" key="1">
    <source>
        <dbReference type="SAM" id="MobiDB-lite"/>
    </source>
</evidence>
<protein>
    <submittedName>
        <fullName evidence="2">Uncharacterized protein</fullName>
    </submittedName>
</protein>
<gene>
    <name evidence="2" type="ORF">C1H46_017501</name>
</gene>
<feature type="region of interest" description="Disordered" evidence="1">
    <location>
        <begin position="1"/>
        <end position="27"/>
    </location>
</feature>
<dbReference type="Proteomes" id="UP000315295">
    <property type="component" value="Unassembled WGS sequence"/>
</dbReference>
<accession>A0A540MDS1</accession>
<proteinExistence type="predicted"/>
<organism evidence="2 3">
    <name type="scientific">Malus baccata</name>
    <name type="common">Siberian crab apple</name>
    <name type="synonym">Pyrus baccata</name>
    <dbReference type="NCBI Taxonomy" id="106549"/>
    <lineage>
        <taxon>Eukaryota</taxon>
        <taxon>Viridiplantae</taxon>
        <taxon>Streptophyta</taxon>
        <taxon>Embryophyta</taxon>
        <taxon>Tracheophyta</taxon>
        <taxon>Spermatophyta</taxon>
        <taxon>Magnoliopsida</taxon>
        <taxon>eudicotyledons</taxon>
        <taxon>Gunneridae</taxon>
        <taxon>Pentapetalae</taxon>
        <taxon>rosids</taxon>
        <taxon>fabids</taxon>
        <taxon>Rosales</taxon>
        <taxon>Rosaceae</taxon>
        <taxon>Amygdaloideae</taxon>
        <taxon>Maleae</taxon>
        <taxon>Malus</taxon>
    </lineage>
</organism>
<keyword evidence="3" id="KW-1185">Reference proteome</keyword>
<dbReference type="AlphaFoldDB" id="A0A540MDS1"/>
<comment type="caution">
    <text evidence="2">The sequence shown here is derived from an EMBL/GenBank/DDBJ whole genome shotgun (WGS) entry which is preliminary data.</text>
</comment>
<name>A0A540MDS1_MALBA</name>
<dbReference type="EMBL" id="VIEB01000284">
    <property type="protein sequence ID" value="TQD96896.1"/>
    <property type="molecule type" value="Genomic_DNA"/>
</dbReference>
<feature type="compositionally biased region" description="Basic and acidic residues" evidence="1">
    <location>
        <begin position="1"/>
        <end position="19"/>
    </location>
</feature>